<evidence type="ECO:0000313" key="1">
    <source>
        <dbReference type="EMBL" id="SBT58563.1"/>
    </source>
</evidence>
<protein>
    <submittedName>
        <fullName evidence="1">PIR Superfamily Protein</fullName>
    </submittedName>
</protein>
<dbReference type="Proteomes" id="UP000078555">
    <property type="component" value="Unassembled WGS sequence"/>
</dbReference>
<dbReference type="AlphaFoldDB" id="A0A1A9AQS1"/>
<gene>
    <name evidence="1" type="ORF">POVWA1_088630</name>
</gene>
<evidence type="ECO:0000313" key="2">
    <source>
        <dbReference type="Proteomes" id="UP000078555"/>
    </source>
</evidence>
<reference evidence="2" key="1">
    <citation type="submission" date="2016-05" db="EMBL/GenBank/DDBJ databases">
        <authorList>
            <person name="Naeem Raeece"/>
        </authorList>
    </citation>
    <scope>NUCLEOTIDE SEQUENCE [LARGE SCALE GENOMIC DNA]</scope>
</reference>
<dbReference type="InterPro" id="IPR008780">
    <property type="entry name" value="Plasmodium_Vir"/>
</dbReference>
<keyword evidence="2" id="KW-1185">Reference proteome</keyword>
<organism evidence="1 2">
    <name type="scientific">Plasmodium ovale wallikeri</name>
    <dbReference type="NCBI Taxonomy" id="864142"/>
    <lineage>
        <taxon>Eukaryota</taxon>
        <taxon>Sar</taxon>
        <taxon>Alveolata</taxon>
        <taxon>Apicomplexa</taxon>
        <taxon>Aconoidasida</taxon>
        <taxon>Haemosporida</taxon>
        <taxon>Plasmodiidae</taxon>
        <taxon>Plasmodium</taxon>
        <taxon>Plasmodium (Plasmodium)</taxon>
    </lineage>
</organism>
<accession>A0A1A9AQS1</accession>
<proteinExistence type="predicted"/>
<dbReference type="Pfam" id="PF05795">
    <property type="entry name" value="Plasmodium_Vir"/>
    <property type="match status" value="1"/>
</dbReference>
<sequence length="279" mass="33308">MAKKIDEESLPPYIFYEILNKKDDLESYKKDVHNYTSIVITGKDTLRDIGAQLMRNYKVNLPTYRNMNFEKRCRDLNYWVHKEISNYKSENNIKGMFSDVDTFITEVWDKLQGDVSPPCKRDENNFPIDLMDIRKELDDFCTNRDMFIMSSSKCQCSCTDLNEWINEKYDKYFSEENCPTYKKSWEAYTKSDGLFHISEYCSFYDISKTFPTFRCNGIPYYRKRIKSITNCENSTISNNRESTQYYRDTSHSQPETPILVLWVHSWIRDSNSYLIEVSR</sequence>
<dbReference type="EMBL" id="FLRD01001914">
    <property type="protein sequence ID" value="SBT58563.1"/>
    <property type="molecule type" value="Genomic_DNA"/>
</dbReference>
<name>A0A1A9AQS1_PLAOA</name>